<organism evidence="5 6">
    <name type="scientific">Parabacteroides goldsteinii DSM 19448 = WAL 12034</name>
    <dbReference type="NCBI Taxonomy" id="927665"/>
    <lineage>
        <taxon>Bacteria</taxon>
        <taxon>Pseudomonadati</taxon>
        <taxon>Bacteroidota</taxon>
        <taxon>Bacteroidia</taxon>
        <taxon>Bacteroidales</taxon>
        <taxon>Tannerellaceae</taxon>
        <taxon>Parabacteroides</taxon>
    </lineage>
</organism>
<evidence type="ECO:0000256" key="1">
    <source>
        <dbReference type="ARBA" id="ARBA00005750"/>
    </source>
</evidence>
<dbReference type="Pfam" id="PF19567">
    <property type="entry name" value="CpsB_CapC"/>
    <property type="match status" value="1"/>
</dbReference>
<comment type="caution">
    <text evidence="5">The sequence shown here is derived from an EMBL/GenBank/DDBJ whole genome shotgun (WGS) entry which is preliminary data.</text>
</comment>
<evidence type="ECO:0000256" key="2">
    <source>
        <dbReference type="ARBA" id="ARBA00013064"/>
    </source>
</evidence>
<reference evidence="5 6" key="1">
    <citation type="submission" date="2013-04" db="EMBL/GenBank/DDBJ databases">
        <title>The Genome Sequence of Parabacteroides goldsteinii DSM 19448.</title>
        <authorList>
            <consortium name="The Broad Institute Genomics Platform"/>
            <person name="Earl A."/>
            <person name="Ward D."/>
            <person name="Feldgarden M."/>
            <person name="Gevers D."/>
            <person name="Martens E."/>
            <person name="Sakamoto M."/>
            <person name="Benno Y."/>
            <person name="Song Y."/>
            <person name="Liu C."/>
            <person name="Lee J."/>
            <person name="Bolanos M."/>
            <person name="Vaisanen M.L."/>
            <person name="Finegold S.M."/>
            <person name="Walker B."/>
            <person name="Young S."/>
            <person name="Zeng Q."/>
            <person name="Gargeya S."/>
            <person name="Fitzgerald M."/>
            <person name="Haas B."/>
            <person name="Abouelleil A."/>
            <person name="Allen A.W."/>
            <person name="Alvarado L."/>
            <person name="Arachchi H.M."/>
            <person name="Berlin A.M."/>
            <person name="Chapman S.B."/>
            <person name="Gainer-Dewar J."/>
            <person name="Goldberg J."/>
            <person name="Griggs A."/>
            <person name="Gujja S."/>
            <person name="Hansen M."/>
            <person name="Howarth C."/>
            <person name="Imamovic A."/>
            <person name="Ireland A."/>
            <person name="Larimer J."/>
            <person name="McCowan C."/>
            <person name="Murphy C."/>
            <person name="Pearson M."/>
            <person name="Poon T.W."/>
            <person name="Priest M."/>
            <person name="Roberts A."/>
            <person name="Saif S."/>
            <person name="Shea T."/>
            <person name="Sisk P."/>
            <person name="Sykes S."/>
            <person name="Wortman J."/>
            <person name="Nusbaum C."/>
            <person name="Birren B."/>
        </authorList>
    </citation>
    <scope>NUCLEOTIDE SEQUENCE [LARGE SCALE GENOMIC DNA]</scope>
    <source>
        <strain evidence="5 6">DSM 19448</strain>
    </source>
</reference>
<dbReference type="AlphaFoldDB" id="A0A0F5IRJ1"/>
<evidence type="ECO:0000256" key="4">
    <source>
        <dbReference type="ARBA" id="ARBA00051722"/>
    </source>
</evidence>
<evidence type="ECO:0000313" key="5">
    <source>
        <dbReference type="EMBL" id="KKB48166.1"/>
    </source>
</evidence>
<proteinExistence type="inferred from homology"/>
<comment type="similarity">
    <text evidence="1">Belongs to the metallo-dependent hydrolases superfamily. CpsB/CapC family.</text>
</comment>
<dbReference type="Proteomes" id="UP000033047">
    <property type="component" value="Unassembled WGS sequence"/>
</dbReference>
<accession>A0A0F5IRJ1</accession>
<name>A0A0F5IRJ1_9BACT</name>
<sequence>MTLFPLQVLLYKYIMSTFLSNLFTRKKLLWPGMTDVHTHLLPGVDDGFSSEKDSLAMLAFLEGQGVERIFLTPHIMADLAKNRKDYLRDRFETFREDCAHIHIDLHLAAEYMLDECFYERMEEGLLSYDGKHVLVEVSCLQAPGDLFEKLYDIQLNGFVPVFAHPERYGFWKMEDLMKLKEHGCKFQLNLFSLAGFYGTLPRKTAGSLLKNGCYDYTGTDIHSLNYCRAYESFSLKKDQFEAVKLLIRANGELWG</sequence>
<dbReference type="PANTHER" id="PTHR39181:SF1">
    <property type="entry name" value="TYROSINE-PROTEIN PHOSPHATASE YWQE"/>
    <property type="match status" value="1"/>
</dbReference>
<dbReference type="GO" id="GO:0004725">
    <property type="term" value="F:protein tyrosine phosphatase activity"/>
    <property type="evidence" value="ECO:0007669"/>
    <property type="project" value="UniProtKB-EC"/>
</dbReference>
<dbReference type="InterPro" id="IPR016195">
    <property type="entry name" value="Pol/histidinol_Pase-like"/>
</dbReference>
<evidence type="ECO:0000256" key="3">
    <source>
        <dbReference type="ARBA" id="ARBA00022801"/>
    </source>
</evidence>
<dbReference type="GO" id="GO:0030145">
    <property type="term" value="F:manganese ion binding"/>
    <property type="evidence" value="ECO:0007669"/>
    <property type="project" value="InterPro"/>
</dbReference>
<dbReference type="Gene3D" id="3.20.20.140">
    <property type="entry name" value="Metal-dependent hydrolases"/>
    <property type="match status" value="1"/>
</dbReference>
<dbReference type="EMBL" id="AQHV01000022">
    <property type="protein sequence ID" value="KKB48166.1"/>
    <property type="molecule type" value="Genomic_DNA"/>
</dbReference>
<gene>
    <name evidence="5" type="ORF">HMPREF1535_04250</name>
</gene>
<comment type="catalytic activity">
    <reaction evidence="4">
        <text>O-phospho-L-tyrosyl-[protein] + H2O = L-tyrosyl-[protein] + phosphate</text>
        <dbReference type="Rhea" id="RHEA:10684"/>
        <dbReference type="Rhea" id="RHEA-COMP:10136"/>
        <dbReference type="Rhea" id="RHEA-COMP:20101"/>
        <dbReference type="ChEBI" id="CHEBI:15377"/>
        <dbReference type="ChEBI" id="CHEBI:43474"/>
        <dbReference type="ChEBI" id="CHEBI:46858"/>
        <dbReference type="ChEBI" id="CHEBI:61978"/>
        <dbReference type="EC" id="3.1.3.48"/>
    </reaction>
</comment>
<dbReference type="STRING" id="927665.HMPREF1535_04250"/>
<evidence type="ECO:0000313" key="6">
    <source>
        <dbReference type="Proteomes" id="UP000033047"/>
    </source>
</evidence>
<dbReference type="SUPFAM" id="SSF89550">
    <property type="entry name" value="PHP domain-like"/>
    <property type="match status" value="1"/>
</dbReference>
<dbReference type="HOGENOM" id="CLU_085966_0_0_10"/>
<dbReference type="EC" id="3.1.3.48" evidence="2"/>
<dbReference type="PATRIC" id="fig|927665.4.peg.4363"/>
<dbReference type="PANTHER" id="PTHR39181">
    <property type="entry name" value="TYROSINE-PROTEIN PHOSPHATASE YWQE"/>
    <property type="match status" value="1"/>
</dbReference>
<protein>
    <recommendedName>
        <fullName evidence="2">protein-tyrosine-phosphatase</fullName>
        <ecNumber evidence="2">3.1.3.48</ecNumber>
    </recommendedName>
</protein>
<dbReference type="InterPro" id="IPR016667">
    <property type="entry name" value="Caps_polysacc_synth_CpsB/CapC"/>
</dbReference>
<keyword evidence="3" id="KW-0378">Hydrolase</keyword>